<name>T1CCF0_9ZZZZ</name>
<dbReference type="PANTHER" id="PTHR30480">
    <property type="entry name" value="BETA-HEXOSAMINIDASE-RELATED"/>
    <property type="match status" value="1"/>
</dbReference>
<dbReference type="AlphaFoldDB" id="T1CCF0"/>
<dbReference type="InterPro" id="IPR001764">
    <property type="entry name" value="Glyco_hydro_3_N"/>
</dbReference>
<dbReference type="EMBL" id="AUZX01001026">
    <property type="protein sequence ID" value="EQD80002.1"/>
    <property type="molecule type" value="Genomic_DNA"/>
</dbReference>
<evidence type="ECO:0000256" key="4">
    <source>
        <dbReference type="ARBA" id="ARBA00022801"/>
    </source>
</evidence>
<feature type="non-terminal residue" evidence="7">
    <location>
        <position position="158"/>
    </location>
</feature>
<evidence type="ECO:0000256" key="2">
    <source>
        <dbReference type="ARBA" id="ARBA00005336"/>
    </source>
</evidence>
<proteinExistence type="inferred from homology"/>
<reference evidence="7" key="1">
    <citation type="submission" date="2013-08" db="EMBL/GenBank/DDBJ databases">
        <authorList>
            <person name="Mendez C."/>
            <person name="Richter M."/>
            <person name="Ferrer M."/>
            <person name="Sanchez J."/>
        </authorList>
    </citation>
    <scope>NUCLEOTIDE SEQUENCE</scope>
</reference>
<dbReference type="Pfam" id="PF00933">
    <property type="entry name" value="Glyco_hydro_3"/>
    <property type="match status" value="1"/>
</dbReference>
<keyword evidence="4" id="KW-0378">Hydrolase</keyword>
<comment type="similarity">
    <text evidence="2">Belongs to the glycosyl hydrolase 3 family.</text>
</comment>
<dbReference type="GO" id="GO:0009254">
    <property type="term" value="P:peptidoglycan turnover"/>
    <property type="evidence" value="ECO:0007669"/>
    <property type="project" value="TreeGrafter"/>
</dbReference>
<accession>T1CCF0</accession>
<dbReference type="GO" id="GO:0004563">
    <property type="term" value="F:beta-N-acetylhexosaminidase activity"/>
    <property type="evidence" value="ECO:0007669"/>
    <property type="project" value="UniProtKB-EC"/>
</dbReference>
<gene>
    <name evidence="7" type="ORF">B1A_01345</name>
</gene>
<evidence type="ECO:0000256" key="5">
    <source>
        <dbReference type="ARBA" id="ARBA00023295"/>
    </source>
</evidence>
<dbReference type="GO" id="GO:0005975">
    <property type="term" value="P:carbohydrate metabolic process"/>
    <property type="evidence" value="ECO:0007669"/>
    <property type="project" value="InterPro"/>
</dbReference>
<evidence type="ECO:0000256" key="3">
    <source>
        <dbReference type="ARBA" id="ARBA00012663"/>
    </source>
</evidence>
<evidence type="ECO:0000256" key="1">
    <source>
        <dbReference type="ARBA" id="ARBA00001231"/>
    </source>
</evidence>
<dbReference type="NCBIfam" id="NF003740">
    <property type="entry name" value="PRK05337.1"/>
    <property type="match status" value="1"/>
</dbReference>
<reference evidence="7" key="2">
    <citation type="journal article" date="2014" name="ISME J.">
        <title>Microbial stratification in low pH oxic and suboxic macroscopic growths along an acid mine drainage.</title>
        <authorList>
            <person name="Mendez-Garcia C."/>
            <person name="Mesa V."/>
            <person name="Sprenger R.R."/>
            <person name="Richter M."/>
            <person name="Diez M.S."/>
            <person name="Solano J."/>
            <person name="Bargiela R."/>
            <person name="Golyshina O.V."/>
            <person name="Manteca A."/>
            <person name="Ramos J.L."/>
            <person name="Gallego J.R."/>
            <person name="Llorente I."/>
            <person name="Martins Dos Santos V.A."/>
            <person name="Jensen O.N."/>
            <person name="Pelaez A.I."/>
            <person name="Sanchez J."/>
            <person name="Ferrer M."/>
        </authorList>
    </citation>
    <scope>NUCLEOTIDE SEQUENCE</scope>
</reference>
<dbReference type="InterPro" id="IPR036962">
    <property type="entry name" value="Glyco_hydro_3_N_sf"/>
</dbReference>
<comment type="catalytic activity">
    <reaction evidence="1">
        <text>Hydrolysis of terminal non-reducing N-acetyl-D-hexosamine residues in N-acetyl-beta-D-hexosaminides.</text>
        <dbReference type="EC" id="3.2.1.52"/>
    </reaction>
</comment>
<evidence type="ECO:0000259" key="6">
    <source>
        <dbReference type="Pfam" id="PF00933"/>
    </source>
</evidence>
<feature type="domain" description="Glycoside hydrolase family 3 N-terminal" evidence="6">
    <location>
        <begin position="2"/>
        <end position="158"/>
    </location>
</feature>
<sequence>MDLSFAPCVDIDYGVSFIGDRALHSRPEAVSQLALAYVHGMREAGMAATAKHFPGHGAVTADSHAALPTDRRELDDLDGDLMPYRRLIANGLPAVMVGHLLFPAVDAAPASFSRRWVGDLLRATLRFEGAVFTDDLSMGGAAAHGDMLARAERALAAG</sequence>
<keyword evidence="5" id="KW-0326">Glycosidase</keyword>
<dbReference type="SUPFAM" id="SSF51445">
    <property type="entry name" value="(Trans)glycosidases"/>
    <property type="match status" value="1"/>
</dbReference>
<comment type="caution">
    <text evidence="7">The sequence shown here is derived from an EMBL/GenBank/DDBJ whole genome shotgun (WGS) entry which is preliminary data.</text>
</comment>
<dbReference type="InterPro" id="IPR017853">
    <property type="entry name" value="GH"/>
</dbReference>
<dbReference type="Gene3D" id="3.20.20.300">
    <property type="entry name" value="Glycoside hydrolase, family 3, N-terminal domain"/>
    <property type="match status" value="1"/>
</dbReference>
<organism evidence="7">
    <name type="scientific">mine drainage metagenome</name>
    <dbReference type="NCBI Taxonomy" id="410659"/>
    <lineage>
        <taxon>unclassified sequences</taxon>
        <taxon>metagenomes</taxon>
        <taxon>ecological metagenomes</taxon>
    </lineage>
</organism>
<protein>
    <recommendedName>
        <fullName evidence="3">beta-N-acetylhexosaminidase</fullName>
        <ecNumber evidence="3">3.2.1.52</ecNumber>
    </recommendedName>
</protein>
<dbReference type="PANTHER" id="PTHR30480:SF13">
    <property type="entry name" value="BETA-HEXOSAMINIDASE"/>
    <property type="match status" value="1"/>
</dbReference>
<dbReference type="EC" id="3.2.1.52" evidence="3"/>
<evidence type="ECO:0000313" key="7">
    <source>
        <dbReference type="EMBL" id="EQD80002.1"/>
    </source>
</evidence>
<dbReference type="InterPro" id="IPR050226">
    <property type="entry name" value="NagZ_Beta-hexosaminidase"/>
</dbReference>